<dbReference type="SMART" id="SM00463">
    <property type="entry name" value="SMR"/>
    <property type="match status" value="1"/>
</dbReference>
<accession>A0A2I0W6K9</accession>
<dbReference type="Gene3D" id="3.30.1370.110">
    <property type="match status" value="1"/>
</dbReference>
<evidence type="ECO:0000259" key="1">
    <source>
        <dbReference type="PROSITE" id="PS50828"/>
    </source>
</evidence>
<dbReference type="InterPro" id="IPR002625">
    <property type="entry name" value="Smr_dom"/>
</dbReference>
<dbReference type="PROSITE" id="PS50828">
    <property type="entry name" value="SMR"/>
    <property type="match status" value="1"/>
</dbReference>
<organism evidence="2 3">
    <name type="scientific">Dendrobium catenatum</name>
    <dbReference type="NCBI Taxonomy" id="906689"/>
    <lineage>
        <taxon>Eukaryota</taxon>
        <taxon>Viridiplantae</taxon>
        <taxon>Streptophyta</taxon>
        <taxon>Embryophyta</taxon>
        <taxon>Tracheophyta</taxon>
        <taxon>Spermatophyta</taxon>
        <taxon>Magnoliopsida</taxon>
        <taxon>Liliopsida</taxon>
        <taxon>Asparagales</taxon>
        <taxon>Orchidaceae</taxon>
        <taxon>Epidendroideae</taxon>
        <taxon>Malaxideae</taxon>
        <taxon>Dendrobiinae</taxon>
        <taxon>Dendrobium</taxon>
    </lineage>
</organism>
<gene>
    <name evidence="2" type="ORF">MA16_Dca007288</name>
</gene>
<dbReference type="STRING" id="906689.A0A2I0W6K9"/>
<dbReference type="PANTHER" id="PTHR46651:SF1">
    <property type="entry name" value="SMALL MUTS RELATED FAMILY PROTEIN"/>
    <property type="match status" value="1"/>
</dbReference>
<dbReference type="SUPFAM" id="SSF160443">
    <property type="entry name" value="SMR domain-like"/>
    <property type="match status" value="1"/>
</dbReference>
<reference evidence="2 3" key="1">
    <citation type="journal article" date="2016" name="Sci. Rep.">
        <title>The Dendrobium catenatum Lindl. genome sequence provides insights into polysaccharide synthase, floral development and adaptive evolution.</title>
        <authorList>
            <person name="Zhang G.Q."/>
            <person name="Xu Q."/>
            <person name="Bian C."/>
            <person name="Tsai W.C."/>
            <person name="Yeh C.M."/>
            <person name="Liu K.W."/>
            <person name="Yoshida K."/>
            <person name="Zhang L.S."/>
            <person name="Chang S.B."/>
            <person name="Chen F."/>
            <person name="Shi Y."/>
            <person name="Su Y.Y."/>
            <person name="Zhang Y.Q."/>
            <person name="Chen L.J."/>
            <person name="Yin Y."/>
            <person name="Lin M."/>
            <person name="Huang H."/>
            <person name="Deng H."/>
            <person name="Wang Z.W."/>
            <person name="Zhu S.L."/>
            <person name="Zhao X."/>
            <person name="Deng C."/>
            <person name="Niu S.C."/>
            <person name="Huang J."/>
            <person name="Wang M."/>
            <person name="Liu G.H."/>
            <person name="Yang H.J."/>
            <person name="Xiao X.J."/>
            <person name="Hsiao Y.Y."/>
            <person name="Wu W.L."/>
            <person name="Chen Y.Y."/>
            <person name="Mitsuda N."/>
            <person name="Ohme-Takagi M."/>
            <person name="Luo Y.B."/>
            <person name="Van de Peer Y."/>
            <person name="Liu Z.J."/>
        </authorList>
    </citation>
    <scope>NUCLEOTIDE SEQUENCE [LARGE SCALE GENOMIC DNA]</scope>
    <source>
        <tissue evidence="2">The whole plant</tissue>
    </source>
</reference>
<protein>
    <recommendedName>
        <fullName evidence="1">Smr domain-containing protein</fullName>
    </recommendedName>
</protein>
<dbReference type="EMBL" id="KZ502882">
    <property type="protein sequence ID" value="PKU71291.1"/>
    <property type="molecule type" value="Genomic_DNA"/>
</dbReference>
<evidence type="ECO:0000313" key="3">
    <source>
        <dbReference type="Proteomes" id="UP000233837"/>
    </source>
</evidence>
<dbReference type="InterPro" id="IPR053242">
    <property type="entry name" value="PAM2-like_domain"/>
</dbReference>
<dbReference type="InterPro" id="IPR036063">
    <property type="entry name" value="Smr_dom_sf"/>
</dbReference>
<reference evidence="2 3" key="2">
    <citation type="journal article" date="2017" name="Nature">
        <title>The Apostasia genome and the evolution of orchids.</title>
        <authorList>
            <person name="Zhang G.Q."/>
            <person name="Liu K.W."/>
            <person name="Li Z."/>
            <person name="Lohaus R."/>
            <person name="Hsiao Y.Y."/>
            <person name="Niu S.C."/>
            <person name="Wang J.Y."/>
            <person name="Lin Y.C."/>
            <person name="Xu Q."/>
            <person name="Chen L.J."/>
            <person name="Yoshida K."/>
            <person name="Fujiwara S."/>
            <person name="Wang Z.W."/>
            <person name="Zhang Y.Q."/>
            <person name="Mitsuda N."/>
            <person name="Wang M."/>
            <person name="Liu G.H."/>
            <person name="Pecoraro L."/>
            <person name="Huang H.X."/>
            <person name="Xiao X.J."/>
            <person name="Lin M."/>
            <person name="Wu X.Y."/>
            <person name="Wu W.L."/>
            <person name="Chen Y.Y."/>
            <person name="Chang S.B."/>
            <person name="Sakamoto S."/>
            <person name="Ohme-Takagi M."/>
            <person name="Yagi M."/>
            <person name="Zeng S.J."/>
            <person name="Shen C.Y."/>
            <person name="Yeh C.M."/>
            <person name="Luo Y.B."/>
            <person name="Tsai W.C."/>
            <person name="Van de Peer Y."/>
            <person name="Liu Z.J."/>
        </authorList>
    </citation>
    <scope>NUCLEOTIDE SEQUENCE [LARGE SCALE GENOMIC DNA]</scope>
    <source>
        <tissue evidence="2">The whole plant</tissue>
    </source>
</reference>
<dbReference type="PANTHER" id="PTHR46651">
    <property type="entry name" value="POLYADENYLATE-BINDING PROTEIN-INTERACTING PROTEIN 7"/>
    <property type="match status" value="1"/>
</dbReference>
<evidence type="ECO:0000313" key="2">
    <source>
        <dbReference type="EMBL" id="PKU71291.1"/>
    </source>
</evidence>
<sequence>MKEAHAKARETIYRQRNPLSSELQGYGRGQERLIDLHGLHVNEAIHVLKHELTTLRNAVRSSGHRLQVFICVGTGHHTKGARTPARLPIAVEQYLVDEGLHYTQSQPGLLRVLLC</sequence>
<dbReference type="AlphaFoldDB" id="A0A2I0W6K9"/>
<proteinExistence type="predicted"/>
<dbReference type="Proteomes" id="UP000233837">
    <property type="component" value="Unassembled WGS sequence"/>
</dbReference>
<feature type="domain" description="Smr" evidence="1">
    <location>
        <begin position="34"/>
        <end position="115"/>
    </location>
</feature>
<name>A0A2I0W6K9_9ASPA</name>
<keyword evidence="3" id="KW-1185">Reference proteome</keyword>